<feature type="compositionally biased region" description="Low complexity" evidence="1">
    <location>
        <begin position="109"/>
        <end position="125"/>
    </location>
</feature>
<dbReference type="Proteomes" id="UP000799424">
    <property type="component" value="Unassembled WGS sequence"/>
</dbReference>
<dbReference type="EMBL" id="MU006217">
    <property type="protein sequence ID" value="KAF2832345.1"/>
    <property type="molecule type" value="Genomic_DNA"/>
</dbReference>
<evidence type="ECO:0000313" key="2">
    <source>
        <dbReference type="EMBL" id="KAF2832345.1"/>
    </source>
</evidence>
<gene>
    <name evidence="2" type="ORF">CC86DRAFT_462657</name>
</gene>
<dbReference type="OrthoDB" id="3778648at2759"/>
<evidence type="ECO:0000256" key="1">
    <source>
        <dbReference type="SAM" id="MobiDB-lite"/>
    </source>
</evidence>
<evidence type="ECO:0000313" key="3">
    <source>
        <dbReference type="Proteomes" id="UP000799424"/>
    </source>
</evidence>
<keyword evidence="3" id="KW-1185">Reference proteome</keyword>
<feature type="region of interest" description="Disordered" evidence="1">
    <location>
        <begin position="1"/>
        <end position="21"/>
    </location>
</feature>
<dbReference type="AlphaFoldDB" id="A0A6A7AID0"/>
<feature type="region of interest" description="Disordered" evidence="1">
    <location>
        <begin position="45"/>
        <end position="73"/>
    </location>
</feature>
<accession>A0A6A7AID0</accession>
<feature type="region of interest" description="Disordered" evidence="1">
    <location>
        <begin position="109"/>
        <end position="131"/>
    </location>
</feature>
<organism evidence="2 3">
    <name type="scientific">Ophiobolus disseminans</name>
    <dbReference type="NCBI Taxonomy" id="1469910"/>
    <lineage>
        <taxon>Eukaryota</taxon>
        <taxon>Fungi</taxon>
        <taxon>Dikarya</taxon>
        <taxon>Ascomycota</taxon>
        <taxon>Pezizomycotina</taxon>
        <taxon>Dothideomycetes</taxon>
        <taxon>Pleosporomycetidae</taxon>
        <taxon>Pleosporales</taxon>
        <taxon>Pleosporineae</taxon>
        <taxon>Phaeosphaeriaceae</taxon>
        <taxon>Ophiobolus</taxon>
    </lineage>
</organism>
<protein>
    <submittedName>
        <fullName evidence="2">Uncharacterized protein</fullName>
    </submittedName>
</protein>
<sequence length="166" mass="18211">MPIKLQYGTEVPKSPRSTQPLLTKENLRMHSAFNLKSFNNAELQPFEKQTGASTSEGYHAYSDDTESDDGEVNSTRNIEMRRAASLGALQAYGGCFVSGFLAMQEPLPVSRPTTTRSSSATSVESLHARPDSATLGQADIQELSGRRQSSWIGARMLRKAVRKSRS</sequence>
<reference evidence="2" key="1">
    <citation type="journal article" date="2020" name="Stud. Mycol.">
        <title>101 Dothideomycetes genomes: a test case for predicting lifestyles and emergence of pathogens.</title>
        <authorList>
            <person name="Haridas S."/>
            <person name="Albert R."/>
            <person name="Binder M."/>
            <person name="Bloem J."/>
            <person name="Labutti K."/>
            <person name="Salamov A."/>
            <person name="Andreopoulos B."/>
            <person name="Baker S."/>
            <person name="Barry K."/>
            <person name="Bills G."/>
            <person name="Bluhm B."/>
            <person name="Cannon C."/>
            <person name="Castanera R."/>
            <person name="Culley D."/>
            <person name="Daum C."/>
            <person name="Ezra D."/>
            <person name="Gonzalez J."/>
            <person name="Henrissat B."/>
            <person name="Kuo A."/>
            <person name="Liang C."/>
            <person name="Lipzen A."/>
            <person name="Lutzoni F."/>
            <person name="Magnuson J."/>
            <person name="Mondo S."/>
            <person name="Nolan M."/>
            <person name="Ohm R."/>
            <person name="Pangilinan J."/>
            <person name="Park H.-J."/>
            <person name="Ramirez L."/>
            <person name="Alfaro M."/>
            <person name="Sun H."/>
            <person name="Tritt A."/>
            <person name="Yoshinaga Y."/>
            <person name="Zwiers L.-H."/>
            <person name="Turgeon B."/>
            <person name="Goodwin S."/>
            <person name="Spatafora J."/>
            <person name="Crous P."/>
            <person name="Grigoriev I."/>
        </authorList>
    </citation>
    <scope>NUCLEOTIDE SEQUENCE</scope>
    <source>
        <strain evidence="2">CBS 113818</strain>
    </source>
</reference>
<proteinExistence type="predicted"/>
<name>A0A6A7AID0_9PLEO</name>